<keyword evidence="7" id="KW-0614">Plasmid</keyword>
<dbReference type="InterPro" id="IPR011010">
    <property type="entry name" value="DNA_brk_join_enz"/>
</dbReference>
<dbReference type="GO" id="GO:0003677">
    <property type="term" value="F:DNA binding"/>
    <property type="evidence" value="ECO:0007669"/>
    <property type="project" value="UniProtKB-UniRule"/>
</dbReference>
<dbReference type="InterPro" id="IPR010998">
    <property type="entry name" value="Integrase_recombinase_N"/>
</dbReference>
<dbReference type="Proteomes" id="UP000000998">
    <property type="component" value="Plasmid pMAQU02"/>
</dbReference>
<dbReference type="OrthoDB" id="5914130at2"/>
<evidence type="ECO:0000259" key="6">
    <source>
        <dbReference type="PROSITE" id="PS51900"/>
    </source>
</evidence>
<dbReference type="InterPro" id="IPR044068">
    <property type="entry name" value="CB"/>
</dbReference>
<organism evidence="7 8">
    <name type="scientific">Marinobacter nauticus (strain ATCC 700491 / DSM 11845 / VT8)</name>
    <name type="common">Marinobacter aquaeolei</name>
    <dbReference type="NCBI Taxonomy" id="351348"/>
    <lineage>
        <taxon>Bacteria</taxon>
        <taxon>Pseudomonadati</taxon>
        <taxon>Pseudomonadota</taxon>
        <taxon>Gammaproteobacteria</taxon>
        <taxon>Pseudomonadales</taxon>
        <taxon>Marinobacteraceae</taxon>
        <taxon>Marinobacter</taxon>
    </lineage>
</organism>
<evidence type="ECO:0000256" key="2">
    <source>
        <dbReference type="ARBA" id="ARBA00023125"/>
    </source>
</evidence>
<dbReference type="InterPro" id="IPR002104">
    <property type="entry name" value="Integrase_catalytic"/>
</dbReference>
<gene>
    <name evidence="7" type="ordered locus">Maqu_3968</name>
</gene>
<dbReference type="InterPro" id="IPR013762">
    <property type="entry name" value="Integrase-like_cat_sf"/>
</dbReference>
<dbReference type="GO" id="GO:0006310">
    <property type="term" value="P:DNA recombination"/>
    <property type="evidence" value="ECO:0007669"/>
    <property type="project" value="UniProtKB-KW"/>
</dbReference>
<dbReference type="InterPro" id="IPR052925">
    <property type="entry name" value="Phage_Integrase-like_Recomb"/>
</dbReference>
<dbReference type="PANTHER" id="PTHR34605">
    <property type="entry name" value="PHAGE_INTEGRASE DOMAIN-CONTAINING PROTEIN"/>
    <property type="match status" value="1"/>
</dbReference>
<keyword evidence="2 4" id="KW-0238">DNA-binding</keyword>
<feature type="domain" description="Core-binding (CB)" evidence="6">
    <location>
        <begin position="24"/>
        <end position="98"/>
    </location>
</feature>
<dbReference type="PANTHER" id="PTHR34605:SF4">
    <property type="entry name" value="DNA ADENINE METHYLTRANSFERASE"/>
    <property type="match status" value="1"/>
</dbReference>
<dbReference type="PROSITE" id="PS51898">
    <property type="entry name" value="TYR_RECOMBINASE"/>
    <property type="match status" value="1"/>
</dbReference>
<name>A1U8C6_MARN8</name>
<feature type="domain" description="Tyr recombinase" evidence="5">
    <location>
        <begin position="124"/>
        <end position="324"/>
    </location>
</feature>
<evidence type="ECO:0000256" key="3">
    <source>
        <dbReference type="ARBA" id="ARBA00023172"/>
    </source>
</evidence>
<evidence type="ECO:0000313" key="7">
    <source>
        <dbReference type="EMBL" id="ABM21245.1"/>
    </source>
</evidence>
<keyword evidence="1" id="KW-0229">DNA integration</keyword>
<dbReference type="SUPFAM" id="SSF56349">
    <property type="entry name" value="DNA breaking-rejoining enzymes"/>
    <property type="match status" value="1"/>
</dbReference>
<sequence>MNENSHKKPPDLTLRNEGSAVSIHMESEALRHYLQAATTDNTRKAYRSAIRQFEKWGGRLPTDRDTVVRYLLSKAKSLNSRTLNLHLTAIGQWHHYQGITDPVRDPLVRKTMDGIRRTHGQPKRKAKALRLEHIAQMVKHLQRLPDCNKKYRDIAMVLTGFFGAFRRSELVAIRVSDLIWEPEGLIIKMPRSKTDQEAEGLMRALPFGDVAVCPVQALKSWLEEAEIREGPVFRPVNRWDQIQPRPLTPSSINDLLKALGKACDFDFIHELSSHSFRRGLSTSAARERIDFELIKKQGGWRSDATVWAYVEEGQQLSENAAVVLMEKLQALMKPEPNQEHSTGAIIE</sequence>
<dbReference type="EMBL" id="CP000516">
    <property type="protein sequence ID" value="ABM21245.1"/>
    <property type="molecule type" value="Genomic_DNA"/>
</dbReference>
<evidence type="ECO:0000259" key="5">
    <source>
        <dbReference type="PROSITE" id="PS51898"/>
    </source>
</evidence>
<evidence type="ECO:0000256" key="4">
    <source>
        <dbReference type="PROSITE-ProRule" id="PRU01248"/>
    </source>
</evidence>
<dbReference type="CDD" id="cd00799">
    <property type="entry name" value="INT_Cre_C"/>
    <property type="match status" value="1"/>
</dbReference>
<proteinExistence type="predicted"/>
<dbReference type="Gene3D" id="1.10.443.10">
    <property type="entry name" value="Intergrase catalytic core"/>
    <property type="match status" value="1"/>
</dbReference>
<dbReference type="RefSeq" id="WP_011783518.1">
    <property type="nucleotide sequence ID" value="NC_008739.1"/>
</dbReference>
<evidence type="ECO:0000313" key="8">
    <source>
        <dbReference type="Proteomes" id="UP000000998"/>
    </source>
</evidence>
<accession>A1U8C6</accession>
<dbReference type="Pfam" id="PF00589">
    <property type="entry name" value="Phage_integrase"/>
    <property type="match status" value="1"/>
</dbReference>
<dbReference type="SUPFAM" id="SSF47823">
    <property type="entry name" value="lambda integrase-like, N-terminal domain"/>
    <property type="match status" value="1"/>
</dbReference>
<dbReference type="Gene3D" id="1.10.150.130">
    <property type="match status" value="1"/>
</dbReference>
<protein>
    <submittedName>
        <fullName evidence="7">Phage integrase family protein</fullName>
    </submittedName>
</protein>
<dbReference type="GO" id="GO:0015074">
    <property type="term" value="P:DNA integration"/>
    <property type="evidence" value="ECO:0007669"/>
    <property type="project" value="UniProtKB-KW"/>
</dbReference>
<dbReference type="HOGENOM" id="CLU_047407_1_1_6"/>
<dbReference type="KEGG" id="maq:Maqu_3968"/>
<dbReference type="AlphaFoldDB" id="A1U8C6"/>
<reference evidence="8" key="1">
    <citation type="journal article" date="2011" name="Appl. Environ. Microbiol.">
        <title>Genomic potential of Marinobacter aquaeolei, a biogeochemical 'opportunitroph'.</title>
        <authorList>
            <person name="Singer E."/>
            <person name="Webb E.A."/>
            <person name="Nelson W.C."/>
            <person name="Heidelberg J.F."/>
            <person name="Ivanova N."/>
            <person name="Pati A."/>
            <person name="Edwards K.J."/>
        </authorList>
    </citation>
    <scope>NUCLEOTIDE SEQUENCE [LARGE SCALE GENOMIC DNA]</scope>
    <source>
        <strain evidence="8">ATCC 700491 / DSM 11845 / VT8</strain>
    </source>
</reference>
<evidence type="ECO:0000256" key="1">
    <source>
        <dbReference type="ARBA" id="ARBA00022908"/>
    </source>
</evidence>
<geneLocation type="plasmid" evidence="7 8">
    <name>pMAQU02</name>
</geneLocation>
<dbReference type="PROSITE" id="PS51900">
    <property type="entry name" value="CB"/>
    <property type="match status" value="1"/>
</dbReference>
<keyword evidence="3" id="KW-0233">DNA recombination</keyword>